<dbReference type="EMBL" id="SRLO01000118">
    <property type="protein sequence ID" value="TNN74113.1"/>
    <property type="molecule type" value="Genomic_DNA"/>
</dbReference>
<name>A0A4Z2IAE7_9TELE</name>
<evidence type="ECO:0000313" key="1">
    <source>
        <dbReference type="EMBL" id="TNN74113.1"/>
    </source>
</evidence>
<sequence>MPPVWDAIEHAMKALDKTAELEVKYINSFKACHLASSSPAICLAHSLQLASSPLFPSRLATSLIPAAAVIVPGRSKVLVPVVIVVAAGPQ</sequence>
<organism evidence="1 2">
    <name type="scientific">Liparis tanakae</name>
    <name type="common">Tanaka's snailfish</name>
    <dbReference type="NCBI Taxonomy" id="230148"/>
    <lineage>
        <taxon>Eukaryota</taxon>
        <taxon>Metazoa</taxon>
        <taxon>Chordata</taxon>
        <taxon>Craniata</taxon>
        <taxon>Vertebrata</taxon>
        <taxon>Euteleostomi</taxon>
        <taxon>Actinopterygii</taxon>
        <taxon>Neopterygii</taxon>
        <taxon>Teleostei</taxon>
        <taxon>Neoteleostei</taxon>
        <taxon>Acanthomorphata</taxon>
        <taxon>Eupercaria</taxon>
        <taxon>Perciformes</taxon>
        <taxon>Cottioidei</taxon>
        <taxon>Cottales</taxon>
        <taxon>Liparidae</taxon>
        <taxon>Liparis</taxon>
    </lineage>
</organism>
<evidence type="ECO:0000313" key="2">
    <source>
        <dbReference type="Proteomes" id="UP000314294"/>
    </source>
</evidence>
<dbReference type="AlphaFoldDB" id="A0A4Z2IAE7"/>
<dbReference type="Proteomes" id="UP000314294">
    <property type="component" value="Unassembled WGS sequence"/>
</dbReference>
<reference evidence="1 2" key="1">
    <citation type="submission" date="2019-03" db="EMBL/GenBank/DDBJ databases">
        <title>First draft genome of Liparis tanakae, snailfish: a comprehensive survey of snailfish specific genes.</title>
        <authorList>
            <person name="Kim W."/>
            <person name="Song I."/>
            <person name="Jeong J.-H."/>
            <person name="Kim D."/>
            <person name="Kim S."/>
            <person name="Ryu S."/>
            <person name="Song J.Y."/>
            <person name="Lee S.K."/>
        </authorList>
    </citation>
    <scope>NUCLEOTIDE SEQUENCE [LARGE SCALE GENOMIC DNA]</scope>
    <source>
        <tissue evidence="1">Muscle</tissue>
    </source>
</reference>
<protein>
    <submittedName>
        <fullName evidence="1">Uncharacterized protein</fullName>
    </submittedName>
</protein>
<comment type="caution">
    <text evidence="1">The sequence shown here is derived from an EMBL/GenBank/DDBJ whole genome shotgun (WGS) entry which is preliminary data.</text>
</comment>
<keyword evidence="2" id="KW-1185">Reference proteome</keyword>
<gene>
    <name evidence="1" type="ORF">EYF80_015754</name>
</gene>
<accession>A0A4Z2IAE7</accession>
<proteinExistence type="predicted"/>